<dbReference type="GO" id="GO:0022857">
    <property type="term" value="F:transmembrane transporter activity"/>
    <property type="evidence" value="ECO:0007669"/>
    <property type="project" value="InterPro"/>
</dbReference>
<evidence type="ECO:0000259" key="5">
    <source>
        <dbReference type="PROSITE" id="PS50850"/>
    </source>
</evidence>
<evidence type="ECO:0000256" key="1">
    <source>
        <dbReference type="ARBA" id="ARBA00022692"/>
    </source>
</evidence>
<dbReference type="Proteomes" id="UP000199233">
    <property type="component" value="Unassembled WGS sequence"/>
</dbReference>
<keyword evidence="2 4" id="KW-1133">Transmembrane helix</keyword>
<dbReference type="PROSITE" id="PS50850">
    <property type="entry name" value="MFS"/>
    <property type="match status" value="1"/>
</dbReference>
<keyword evidence="1 4" id="KW-0812">Transmembrane</keyword>
<feature type="transmembrane region" description="Helical" evidence="4">
    <location>
        <begin position="279"/>
        <end position="300"/>
    </location>
</feature>
<dbReference type="CDD" id="cd17353">
    <property type="entry name" value="MFS_OFA_like"/>
    <property type="match status" value="1"/>
</dbReference>
<proteinExistence type="predicted"/>
<feature type="transmembrane region" description="Helical" evidence="4">
    <location>
        <begin position="388"/>
        <end position="413"/>
    </location>
</feature>
<sequence>MSSLTISSAGSERQPGFLSKERSIAGPSFSRWLVPPAALCIHLCIGMAYGFSVFWLPLSKALGISSSLACAPDAGLLQALTTTSCDWKISELGWMYTLFFVFLGCSAAIWGGWLERAGPRKAGVVAAFCWCGGLVISAGGVYLHQLWLMWLGSGVIGGIGLGLGYISPVSTLIKWFPDRRGMATGMAIMGFGGGAMIGAPLADKLMTHYATPHSVGVWETFLTLAAIYFMFMMIGALSYRVPPQGWAPRGYTPAPAATGQTMITTHEVHLNQAHKTPQFWLIWAVLCLNVSAGIGVIGMASPMLQEVFGGRLLGLDLSFNELGDAQKTQIAAIAAGFTGLLSLFNIGGRFFWASLSDRLGRKTTYFTFFALGFALYAAAPWTGHHGSVALFVACFCIILSMYGGGFATVPAYLADMFGTQFVGAVHGRLLTAWATAGILGPVIVNYFREYQLAHGVAKAQAYDSTMYVLAALLLLGLLCNLLVRPVAARHYMSAQELAAVRAQASESPVVTTADSGAQASGASHLAAVLTWTLVLVPLAWGVWITVQKAAVLFR</sequence>
<dbReference type="Gene3D" id="1.20.1250.20">
    <property type="entry name" value="MFS general substrate transporter like domains"/>
    <property type="match status" value="2"/>
</dbReference>
<feature type="transmembrane region" description="Helical" evidence="4">
    <location>
        <begin position="125"/>
        <end position="143"/>
    </location>
</feature>
<feature type="transmembrane region" description="Helical" evidence="4">
    <location>
        <begin position="32"/>
        <end position="56"/>
    </location>
</feature>
<evidence type="ECO:0000313" key="7">
    <source>
        <dbReference type="Proteomes" id="UP000199233"/>
    </source>
</evidence>
<dbReference type="EMBL" id="FOFS01000012">
    <property type="protein sequence ID" value="SEQ89964.1"/>
    <property type="molecule type" value="Genomic_DNA"/>
</dbReference>
<feature type="transmembrane region" description="Helical" evidence="4">
    <location>
        <begin position="525"/>
        <end position="546"/>
    </location>
</feature>
<dbReference type="STRING" id="489703.SAMN04488038_11261"/>
<dbReference type="InterPro" id="IPR011701">
    <property type="entry name" value="MFS"/>
</dbReference>
<feature type="transmembrane region" description="Helical" evidence="4">
    <location>
        <begin position="364"/>
        <end position="382"/>
    </location>
</feature>
<evidence type="ECO:0000313" key="6">
    <source>
        <dbReference type="EMBL" id="SEQ89964.1"/>
    </source>
</evidence>
<evidence type="ECO:0000256" key="3">
    <source>
        <dbReference type="ARBA" id="ARBA00023136"/>
    </source>
</evidence>
<name>A0A1H9JT80_9GAMM</name>
<dbReference type="InterPro" id="IPR036259">
    <property type="entry name" value="MFS_trans_sf"/>
</dbReference>
<dbReference type="Pfam" id="PF07690">
    <property type="entry name" value="MFS_1"/>
    <property type="match status" value="1"/>
</dbReference>
<dbReference type="OrthoDB" id="9793415at2"/>
<dbReference type="PANTHER" id="PTHR11360">
    <property type="entry name" value="MONOCARBOXYLATE TRANSPORTER"/>
    <property type="match status" value="1"/>
</dbReference>
<feature type="transmembrane region" description="Helical" evidence="4">
    <location>
        <begin position="464"/>
        <end position="483"/>
    </location>
</feature>
<dbReference type="RefSeq" id="WP_093287978.1">
    <property type="nucleotide sequence ID" value="NZ_FOFS01000012.1"/>
</dbReference>
<evidence type="ECO:0000256" key="2">
    <source>
        <dbReference type="ARBA" id="ARBA00022989"/>
    </source>
</evidence>
<organism evidence="6 7">
    <name type="scientific">Solimonas aquatica</name>
    <dbReference type="NCBI Taxonomy" id="489703"/>
    <lineage>
        <taxon>Bacteria</taxon>
        <taxon>Pseudomonadati</taxon>
        <taxon>Pseudomonadota</taxon>
        <taxon>Gammaproteobacteria</taxon>
        <taxon>Nevskiales</taxon>
        <taxon>Nevskiaceae</taxon>
        <taxon>Solimonas</taxon>
    </lineage>
</organism>
<accession>A0A1H9JT80</accession>
<feature type="transmembrane region" description="Helical" evidence="4">
    <location>
        <begin position="221"/>
        <end position="239"/>
    </location>
</feature>
<feature type="transmembrane region" description="Helical" evidence="4">
    <location>
        <begin position="330"/>
        <end position="352"/>
    </location>
</feature>
<feature type="domain" description="Major facilitator superfamily (MFS) profile" evidence="5">
    <location>
        <begin position="43"/>
        <end position="488"/>
    </location>
</feature>
<feature type="transmembrane region" description="Helical" evidence="4">
    <location>
        <begin position="149"/>
        <end position="169"/>
    </location>
</feature>
<evidence type="ECO:0000256" key="4">
    <source>
        <dbReference type="SAM" id="Phobius"/>
    </source>
</evidence>
<protein>
    <submittedName>
        <fullName evidence="6">Nitrate/nitrite transporter NarK</fullName>
    </submittedName>
</protein>
<dbReference type="InterPro" id="IPR050327">
    <property type="entry name" value="Proton-linked_MCT"/>
</dbReference>
<dbReference type="InterPro" id="IPR020846">
    <property type="entry name" value="MFS_dom"/>
</dbReference>
<gene>
    <name evidence="6" type="ORF">SAMN04488038_11261</name>
</gene>
<dbReference type="AlphaFoldDB" id="A0A1H9JT80"/>
<keyword evidence="7" id="KW-1185">Reference proteome</keyword>
<feature type="transmembrane region" description="Helical" evidence="4">
    <location>
        <begin position="94"/>
        <end position="113"/>
    </location>
</feature>
<dbReference type="SUPFAM" id="SSF103473">
    <property type="entry name" value="MFS general substrate transporter"/>
    <property type="match status" value="1"/>
</dbReference>
<feature type="transmembrane region" description="Helical" evidence="4">
    <location>
        <begin position="425"/>
        <end position="444"/>
    </location>
</feature>
<reference evidence="6 7" key="1">
    <citation type="submission" date="2016-10" db="EMBL/GenBank/DDBJ databases">
        <authorList>
            <person name="de Groot N.N."/>
        </authorList>
    </citation>
    <scope>NUCLEOTIDE SEQUENCE [LARGE SCALE GENOMIC DNA]</scope>
    <source>
        <strain evidence="6 7">DSM 25927</strain>
    </source>
</reference>
<feature type="transmembrane region" description="Helical" evidence="4">
    <location>
        <begin position="181"/>
        <end position="201"/>
    </location>
</feature>
<dbReference type="PANTHER" id="PTHR11360:SF317">
    <property type="entry name" value="MAJOR FACILITATOR SUPERFAMILY (MFS) PROFILE DOMAIN-CONTAINING PROTEIN-RELATED"/>
    <property type="match status" value="1"/>
</dbReference>
<keyword evidence="3 4" id="KW-0472">Membrane</keyword>